<dbReference type="STRING" id="45351.A7RLG0"/>
<dbReference type="GO" id="GO:0005634">
    <property type="term" value="C:nucleus"/>
    <property type="evidence" value="ECO:0000318"/>
    <property type="project" value="GO_Central"/>
</dbReference>
<feature type="coiled-coil region" evidence="1">
    <location>
        <begin position="101"/>
        <end position="132"/>
    </location>
</feature>
<dbReference type="PANTHER" id="PTHR35155:SF1">
    <property type="entry name" value="SPERMATOGENESIS-ASSOCIATED PROTEIN 24"/>
    <property type="match status" value="1"/>
</dbReference>
<feature type="coiled-coil region" evidence="1">
    <location>
        <begin position="10"/>
        <end position="72"/>
    </location>
</feature>
<evidence type="ECO:0000313" key="2">
    <source>
        <dbReference type="EMBL" id="EDO47683.1"/>
    </source>
</evidence>
<dbReference type="InterPro" id="IPR029176">
    <property type="entry name" value="SPATA24"/>
</dbReference>
<dbReference type="OMA" id="HITKQED"/>
<feature type="non-terminal residue" evidence="2">
    <location>
        <position position="160"/>
    </location>
</feature>
<dbReference type="OrthoDB" id="10047985at2759"/>
<dbReference type="Proteomes" id="UP000001593">
    <property type="component" value="Unassembled WGS sequence"/>
</dbReference>
<keyword evidence="1" id="KW-0175">Coiled coil</keyword>
<dbReference type="GO" id="GO:0003677">
    <property type="term" value="F:DNA binding"/>
    <property type="evidence" value="ECO:0000318"/>
    <property type="project" value="GO_Central"/>
</dbReference>
<reference evidence="2 3" key="1">
    <citation type="journal article" date="2007" name="Science">
        <title>Sea anemone genome reveals ancestral eumetazoan gene repertoire and genomic organization.</title>
        <authorList>
            <person name="Putnam N.H."/>
            <person name="Srivastava M."/>
            <person name="Hellsten U."/>
            <person name="Dirks B."/>
            <person name="Chapman J."/>
            <person name="Salamov A."/>
            <person name="Terry A."/>
            <person name="Shapiro H."/>
            <person name="Lindquist E."/>
            <person name="Kapitonov V.V."/>
            <person name="Jurka J."/>
            <person name="Genikhovich G."/>
            <person name="Grigoriev I.V."/>
            <person name="Lucas S.M."/>
            <person name="Steele R.E."/>
            <person name="Finnerty J.R."/>
            <person name="Technau U."/>
            <person name="Martindale M.Q."/>
            <person name="Rokhsar D.S."/>
        </authorList>
    </citation>
    <scope>NUCLEOTIDE SEQUENCE [LARGE SCALE GENOMIC DNA]</scope>
    <source>
        <strain evidence="3">CH2 X CH6</strain>
    </source>
</reference>
<evidence type="ECO:0000313" key="3">
    <source>
        <dbReference type="Proteomes" id="UP000001593"/>
    </source>
</evidence>
<dbReference type="AlphaFoldDB" id="A7RLG0"/>
<sequence>QSNKEDLVPREEYERLSRQLEDEKLEHMKTKAKLAGESEKLQFALGEVDILNKQLQREKTAFEKAFGSLKNKAQMKSQERDDLLNKCEEMEVICHKQDDVLTAKESKIKDLKMRLAKQKENHKKQLSDLEIQREQERYIVLNTLAKDENKVKRKKRVTFR</sequence>
<dbReference type="Pfam" id="PF15175">
    <property type="entry name" value="SPATA24"/>
    <property type="match status" value="1"/>
</dbReference>
<name>A7RLG0_NEMVE</name>
<dbReference type="InParanoid" id="A7RLG0"/>
<dbReference type="EMBL" id="DS469518">
    <property type="protein sequence ID" value="EDO47683.1"/>
    <property type="molecule type" value="Genomic_DNA"/>
</dbReference>
<accession>A7RLG0</accession>
<proteinExistence type="predicted"/>
<dbReference type="PANTHER" id="PTHR35155">
    <property type="entry name" value="SPERMATOGENESIS-ASSOCIATED PROTEIN 24"/>
    <property type="match status" value="1"/>
</dbReference>
<keyword evidence="3" id="KW-1185">Reference proteome</keyword>
<organism evidence="2 3">
    <name type="scientific">Nematostella vectensis</name>
    <name type="common">Starlet sea anemone</name>
    <dbReference type="NCBI Taxonomy" id="45351"/>
    <lineage>
        <taxon>Eukaryota</taxon>
        <taxon>Metazoa</taxon>
        <taxon>Cnidaria</taxon>
        <taxon>Anthozoa</taxon>
        <taxon>Hexacorallia</taxon>
        <taxon>Actiniaria</taxon>
        <taxon>Edwardsiidae</taxon>
        <taxon>Nematostella</taxon>
    </lineage>
</organism>
<dbReference type="KEGG" id="nve:5519872"/>
<dbReference type="GO" id="GO:0005737">
    <property type="term" value="C:cytoplasm"/>
    <property type="evidence" value="ECO:0000318"/>
    <property type="project" value="GO_Central"/>
</dbReference>
<dbReference type="eggNOG" id="ENOG502S3HF">
    <property type="taxonomic scope" value="Eukaryota"/>
</dbReference>
<dbReference type="HOGENOM" id="CLU_115899_0_0_1"/>
<evidence type="ECO:0000256" key="1">
    <source>
        <dbReference type="SAM" id="Coils"/>
    </source>
</evidence>
<protein>
    <submittedName>
        <fullName evidence="2">Uncharacterized protein</fullName>
    </submittedName>
</protein>
<gene>
    <name evidence="2" type="ORF">NEMVEDRAFT_v1g85951</name>
</gene>